<dbReference type="HOGENOM" id="CLU_2919654_0_0_5"/>
<gene>
    <name evidence="1" type="ORF">LPU83_0748</name>
</gene>
<dbReference type="AlphaFoldDB" id="W6RQ23"/>
<proteinExistence type="predicted"/>
<dbReference type="PATRIC" id="fig|348824.6.peg.809"/>
<accession>W6RQ23</accession>
<organism evidence="1 2">
    <name type="scientific">Rhizobium favelukesii</name>
    <dbReference type="NCBI Taxonomy" id="348824"/>
    <lineage>
        <taxon>Bacteria</taxon>
        <taxon>Pseudomonadati</taxon>
        <taxon>Pseudomonadota</taxon>
        <taxon>Alphaproteobacteria</taxon>
        <taxon>Hyphomicrobiales</taxon>
        <taxon>Rhizobiaceae</taxon>
        <taxon>Rhizobium/Agrobacterium group</taxon>
        <taxon>Rhizobium</taxon>
    </lineage>
</organism>
<dbReference type="Proteomes" id="UP000019443">
    <property type="component" value="Chromosome"/>
</dbReference>
<name>W6RQ23_9HYPH</name>
<sequence>MKPADLIGRALKRRASRGAQETALQCLRYRDIRERRLEEELFFKRLIGEIVESQTFYDCSF</sequence>
<evidence type="ECO:0000313" key="1">
    <source>
        <dbReference type="EMBL" id="CDM56426.1"/>
    </source>
</evidence>
<protein>
    <submittedName>
        <fullName evidence="1">Uncharacterized protein</fullName>
    </submittedName>
</protein>
<reference evidence="1" key="1">
    <citation type="submission" date="2013-11" db="EMBL/GenBank/DDBJ databases">
        <title>Draft genome sequence of the broad-host-range Rhizobium sp. LPU83 strain, a member of the low-genetic diversity Oregon-like Rhizobium sp. group.</title>
        <authorList>
            <person name="Wibberg D."/>
            <person name="Puehler A."/>
            <person name="Schlueter A."/>
        </authorList>
    </citation>
    <scope>NUCLEOTIDE SEQUENCE [LARGE SCALE GENOMIC DNA]</scope>
    <source>
        <strain evidence="1">LPU83</strain>
    </source>
</reference>
<dbReference type="EMBL" id="HG916852">
    <property type="protein sequence ID" value="CDM56426.1"/>
    <property type="molecule type" value="Genomic_DNA"/>
</dbReference>
<dbReference type="KEGG" id="rhl:LPU83_0748"/>
<keyword evidence="2" id="KW-1185">Reference proteome</keyword>
<dbReference type="RefSeq" id="WP_024313065.1">
    <property type="nucleotide sequence ID" value="NZ_ATTO01000002.1"/>
</dbReference>
<evidence type="ECO:0000313" key="2">
    <source>
        <dbReference type="Proteomes" id="UP000019443"/>
    </source>
</evidence>